<organism evidence="2 3">
    <name type="scientific">Thiorhodococcus minor</name>
    <dbReference type="NCBI Taxonomy" id="57489"/>
    <lineage>
        <taxon>Bacteria</taxon>
        <taxon>Pseudomonadati</taxon>
        <taxon>Pseudomonadota</taxon>
        <taxon>Gammaproteobacteria</taxon>
        <taxon>Chromatiales</taxon>
        <taxon>Chromatiaceae</taxon>
        <taxon>Thiorhodococcus</taxon>
    </lineage>
</organism>
<gene>
    <name evidence="2" type="ORF">G3446_26185</name>
</gene>
<comment type="caution">
    <text evidence="2">The sequence shown here is derived from an EMBL/GenBank/DDBJ whole genome shotgun (WGS) entry which is preliminary data.</text>
</comment>
<name>A0A6M0K669_9GAMM</name>
<dbReference type="AlphaFoldDB" id="A0A6M0K669"/>
<keyword evidence="3" id="KW-1185">Reference proteome</keyword>
<protein>
    <submittedName>
        <fullName evidence="2">Uncharacterized protein</fullName>
    </submittedName>
</protein>
<evidence type="ECO:0000256" key="1">
    <source>
        <dbReference type="SAM" id="MobiDB-lite"/>
    </source>
</evidence>
<proteinExistence type="predicted"/>
<evidence type="ECO:0000313" key="3">
    <source>
        <dbReference type="Proteomes" id="UP000483379"/>
    </source>
</evidence>
<accession>A0A6M0K669</accession>
<feature type="region of interest" description="Disordered" evidence="1">
    <location>
        <begin position="1"/>
        <end position="33"/>
    </location>
</feature>
<dbReference type="EMBL" id="JAAIJQ010000197">
    <property type="protein sequence ID" value="NEV65276.1"/>
    <property type="molecule type" value="Genomic_DNA"/>
</dbReference>
<dbReference type="Proteomes" id="UP000483379">
    <property type="component" value="Unassembled WGS sequence"/>
</dbReference>
<reference evidence="2 3" key="1">
    <citation type="submission" date="2020-02" db="EMBL/GenBank/DDBJ databases">
        <title>Genome sequences of Thiorhodococcus mannitoliphagus and Thiorhodococcus minor, purple sulfur photosynthetic bacteria in the gammaproteobacterial family, Chromatiaceae.</title>
        <authorList>
            <person name="Aviles F.A."/>
            <person name="Meyer T.E."/>
            <person name="Kyndt J.A."/>
        </authorList>
    </citation>
    <scope>NUCLEOTIDE SEQUENCE [LARGE SCALE GENOMIC DNA]</scope>
    <source>
        <strain evidence="2 3">DSM 11518</strain>
    </source>
</reference>
<dbReference type="RefSeq" id="WP_164456597.1">
    <property type="nucleotide sequence ID" value="NZ_JAAIJQ010000197.1"/>
</dbReference>
<evidence type="ECO:0000313" key="2">
    <source>
        <dbReference type="EMBL" id="NEV65276.1"/>
    </source>
</evidence>
<sequence>MANGSYDEQDRLLQYDAPARPRPSGAIGYVIDGQDRRIGKTRDGQLIQRL</sequence>